<evidence type="ECO:0000256" key="13">
    <source>
        <dbReference type="SAM" id="MobiDB-lite"/>
    </source>
</evidence>
<name>A0A9Q1DII8_CONCO</name>
<dbReference type="GO" id="GO:0008083">
    <property type="term" value="F:growth factor activity"/>
    <property type="evidence" value="ECO:0007669"/>
    <property type="project" value="UniProtKB-KW"/>
</dbReference>
<protein>
    <recommendedName>
        <fullName evidence="12">Fibroblast growth factor</fullName>
        <shortName evidence="12">FGF</shortName>
    </recommendedName>
</protein>
<dbReference type="PRINTS" id="PR00263">
    <property type="entry name" value="HBGFFGF"/>
</dbReference>
<evidence type="ECO:0000256" key="12">
    <source>
        <dbReference type="RuleBase" id="RU049442"/>
    </source>
</evidence>
<dbReference type="Gene3D" id="2.80.10.50">
    <property type="match status" value="1"/>
</dbReference>
<keyword evidence="5" id="KW-0964">Secreted</keyword>
<evidence type="ECO:0000256" key="11">
    <source>
        <dbReference type="ARBA" id="ARBA00023246"/>
    </source>
</evidence>
<evidence type="ECO:0000256" key="2">
    <source>
        <dbReference type="ARBA" id="ARBA00004613"/>
    </source>
</evidence>
<keyword evidence="9" id="KW-0339">Growth factor</keyword>
<evidence type="ECO:0000256" key="3">
    <source>
        <dbReference type="ARBA" id="ARBA00007936"/>
    </source>
</evidence>
<dbReference type="AlphaFoldDB" id="A0A9Q1DII8"/>
<dbReference type="GO" id="GO:0001525">
    <property type="term" value="P:angiogenesis"/>
    <property type="evidence" value="ECO:0007669"/>
    <property type="project" value="UniProtKB-KW"/>
</dbReference>
<dbReference type="GO" id="GO:0030154">
    <property type="term" value="P:cell differentiation"/>
    <property type="evidence" value="ECO:0007669"/>
    <property type="project" value="UniProtKB-KW"/>
</dbReference>
<comment type="caution">
    <text evidence="14">The sequence shown here is derived from an EMBL/GenBank/DDBJ whole genome shotgun (WGS) entry which is preliminary data.</text>
</comment>
<dbReference type="GO" id="GO:0005634">
    <property type="term" value="C:nucleus"/>
    <property type="evidence" value="ECO:0007669"/>
    <property type="project" value="UniProtKB-SubCell"/>
</dbReference>
<sequence>MLPTNATAVGTSVGVSATSFSPQELELESGLERRRGPQRRGGGARQSRSNMAAGGITTLPPTPDDGGSTSFLPGTHRDLKRLYCKNGGYFLRIAPQGRVDGARDKSDPNTKLQIQATAVGEVVIKGVSSSQYLAMSADGRLFAKKRATEECYFLERLESNNYNTYRSCRNPDWYVALKRTGQPKYGSRTGPGQKAILFLPMSAVS</sequence>
<reference evidence="14" key="1">
    <citation type="journal article" date="2023" name="Science">
        <title>Genome structures resolve the early diversification of teleost fishes.</title>
        <authorList>
            <person name="Parey E."/>
            <person name="Louis A."/>
            <person name="Montfort J."/>
            <person name="Bouchez O."/>
            <person name="Roques C."/>
            <person name="Iampietro C."/>
            <person name="Lluch J."/>
            <person name="Castinel A."/>
            <person name="Donnadieu C."/>
            <person name="Desvignes T."/>
            <person name="Floi Bucao C."/>
            <person name="Jouanno E."/>
            <person name="Wen M."/>
            <person name="Mejri S."/>
            <person name="Dirks R."/>
            <person name="Jansen H."/>
            <person name="Henkel C."/>
            <person name="Chen W.J."/>
            <person name="Zahm M."/>
            <person name="Cabau C."/>
            <person name="Klopp C."/>
            <person name="Thompson A.W."/>
            <person name="Robinson-Rechavi M."/>
            <person name="Braasch I."/>
            <person name="Lecointre G."/>
            <person name="Bobe J."/>
            <person name="Postlethwait J.H."/>
            <person name="Berthelot C."/>
            <person name="Roest Crollius H."/>
            <person name="Guiguen Y."/>
        </authorList>
    </citation>
    <scope>NUCLEOTIDE SEQUENCE</scope>
    <source>
        <strain evidence="14">Concon-B</strain>
    </source>
</reference>
<evidence type="ECO:0000313" key="14">
    <source>
        <dbReference type="EMBL" id="KAJ8271581.1"/>
    </source>
</evidence>
<evidence type="ECO:0000256" key="10">
    <source>
        <dbReference type="ARBA" id="ARBA00023242"/>
    </source>
</evidence>
<proteinExistence type="inferred from homology"/>
<dbReference type="GO" id="GO:0008201">
    <property type="term" value="F:heparin binding"/>
    <property type="evidence" value="ECO:0007669"/>
    <property type="project" value="UniProtKB-KW"/>
</dbReference>
<dbReference type="SUPFAM" id="SSF50353">
    <property type="entry name" value="Cytokine"/>
    <property type="match status" value="1"/>
</dbReference>
<dbReference type="PANTHER" id="PTHR11486">
    <property type="entry name" value="FIBROBLAST GROWTH FACTOR"/>
    <property type="match status" value="1"/>
</dbReference>
<dbReference type="SMART" id="SM00442">
    <property type="entry name" value="FGF"/>
    <property type="match status" value="1"/>
</dbReference>
<evidence type="ECO:0000256" key="5">
    <source>
        <dbReference type="ARBA" id="ARBA00022525"/>
    </source>
</evidence>
<keyword evidence="7" id="KW-0358">Heparin-binding</keyword>
<evidence type="ECO:0000256" key="9">
    <source>
        <dbReference type="ARBA" id="ARBA00023030"/>
    </source>
</evidence>
<dbReference type="Proteomes" id="UP001152803">
    <property type="component" value="Unassembled WGS sequence"/>
</dbReference>
<comment type="similarity">
    <text evidence="3 12">Belongs to the heparin-binding growth factors family.</text>
</comment>
<evidence type="ECO:0000313" key="15">
    <source>
        <dbReference type="Proteomes" id="UP001152803"/>
    </source>
</evidence>
<dbReference type="GO" id="GO:0051781">
    <property type="term" value="P:positive regulation of cell division"/>
    <property type="evidence" value="ECO:0007669"/>
    <property type="project" value="UniProtKB-KW"/>
</dbReference>
<dbReference type="PROSITE" id="PS00247">
    <property type="entry name" value="HBGF_FGF"/>
    <property type="match status" value="1"/>
</dbReference>
<keyword evidence="6" id="KW-0037">Angiogenesis</keyword>
<dbReference type="OrthoDB" id="5987799at2759"/>
<dbReference type="EMBL" id="JAFJMO010000007">
    <property type="protein sequence ID" value="KAJ8271581.1"/>
    <property type="molecule type" value="Genomic_DNA"/>
</dbReference>
<keyword evidence="4" id="KW-0217">Developmental protein</keyword>
<dbReference type="PRINTS" id="PR00262">
    <property type="entry name" value="IL1HBGF"/>
</dbReference>
<keyword evidence="10" id="KW-0539">Nucleus</keyword>
<comment type="subcellular location">
    <subcellularLocation>
        <location evidence="1">Nucleus</location>
    </subcellularLocation>
    <subcellularLocation>
        <location evidence="2">Secreted</location>
    </subcellularLocation>
</comment>
<keyword evidence="11" id="KW-0497">Mitogen</keyword>
<dbReference type="InterPro" id="IPR002209">
    <property type="entry name" value="Fibroblast_GF_fam"/>
</dbReference>
<dbReference type="Pfam" id="PF00167">
    <property type="entry name" value="FGF"/>
    <property type="match status" value="1"/>
</dbReference>
<dbReference type="FunFam" id="2.80.10.50:FF:000020">
    <property type="entry name" value="Fibroblast growth factor 1"/>
    <property type="match status" value="1"/>
</dbReference>
<evidence type="ECO:0000256" key="6">
    <source>
        <dbReference type="ARBA" id="ARBA00022657"/>
    </source>
</evidence>
<organism evidence="14 15">
    <name type="scientific">Conger conger</name>
    <name type="common">Conger eel</name>
    <name type="synonym">Muraena conger</name>
    <dbReference type="NCBI Taxonomy" id="82655"/>
    <lineage>
        <taxon>Eukaryota</taxon>
        <taxon>Metazoa</taxon>
        <taxon>Chordata</taxon>
        <taxon>Craniata</taxon>
        <taxon>Vertebrata</taxon>
        <taxon>Euteleostomi</taxon>
        <taxon>Actinopterygii</taxon>
        <taxon>Neopterygii</taxon>
        <taxon>Teleostei</taxon>
        <taxon>Anguilliformes</taxon>
        <taxon>Congridae</taxon>
        <taxon>Conger</taxon>
    </lineage>
</organism>
<evidence type="ECO:0000256" key="8">
    <source>
        <dbReference type="ARBA" id="ARBA00022782"/>
    </source>
</evidence>
<evidence type="ECO:0000256" key="4">
    <source>
        <dbReference type="ARBA" id="ARBA00022473"/>
    </source>
</evidence>
<feature type="region of interest" description="Disordered" evidence="13">
    <location>
        <begin position="20"/>
        <end position="72"/>
    </location>
</feature>
<keyword evidence="8" id="KW-0221">Differentiation</keyword>
<dbReference type="GO" id="GO:0005576">
    <property type="term" value="C:extracellular region"/>
    <property type="evidence" value="ECO:0007669"/>
    <property type="project" value="UniProtKB-SubCell"/>
</dbReference>
<keyword evidence="15" id="KW-1185">Reference proteome</keyword>
<evidence type="ECO:0000256" key="1">
    <source>
        <dbReference type="ARBA" id="ARBA00004123"/>
    </source>
</evidence>
<accession>A0A9Q1DII8</accession>
<dbReference type="InterPro" id="IPR008996">
    <property type="entry name" value="IL1/FGF"/>
</dbReference>
<gene>
    <name evidence="14" type="ORF">COCON_G00104400</name>
</gene>
<evidence type="ECO:0000256" key="7">
    <source>
        <dbReference type="ARBA" id="ARBA00022674"/>
    </source>
</evidence>